<comment type="caution">
    <text evidence="1">The sequence shown here is derived from an EMBL/GenBank/DDBJ whole genome shotgun (WGS) entry which is preliminary data.</text>
</comment>
<evidence type="ECO:0000313" key="2">
    <source>
        <dbReference type="Proteomes" id="UP001501353"/>
    </source>
</evidence>
<protein>
    <submittedName>
        <fullName evidence="1">DUF1045 domain-containing protein</fullName>
    </submittedName>
</protein>
<gene>
    <name evidence="1" type="ORF">GCM10022212_17060</name>
</gene>
<dbReference type="InterPro" id="IPR009389">
    <property type="entry name" value="DUF1045"/>
</dbReference>
<sequence length="231" mass="25126">MTRYALYFAPPSASLWWQAGCRWLGRDPEGLLEQLDPHAPRRDHARRYGFHATLKAPFRLVDGVTEAQLLALVREVVADQVPLQLQAPAIGLLGDFLALLVAGPHADSAALAQRCVSQVDPLRAPPTPSDLTRRRNAGLTARQNALLQRWGYPYTEEEFRFHMTLSDSLAMVDPAAIAAMRMAAGLAFAGAMTTPLMLEGVAVFREDVAGAPFRLIARCPFGGAAVSRQPG</sequence>
<reference evidence="2" key="1">
    <citation type="journal article" date="2019" name="Int. J. Syst. Evol. Microbiol.">
        <title>The Global Catalogue of Microorganisms (GCM) 10K type strain sequencing project: providing services to taxonomists for standard genome sequencing and annotation.</title>
        <authorList>
            <consortium name="The Broad Institute Genomics Platform"/>
            <consortium name="The Broad Institute Genome Sequencing Center for Infectious Disease"/>
            <person name="Wu L."/>
            <person name="Ma J."/>
        </authorList>
    </citation>
    <scope>NUCLEOTIDE SEQUENCE [LARGE SCALE GENOMIC DNA]</scope>
    <source>
        <strain evidence="2">JCM 16673</strain>
    </source>
</reference>
<dbReference type="RefSeq" id="WP_344762866.1">
    <property type="nucleotide sequence ID" value="NZ_BAAAZE010000008.1"/>
</dbReference>
<dbReference type="Pfam" id="PF06299">
    <property type="entry name" value="DUF1045"/>
    <property type="match status" value="1"/>
</dbReference>
<name>A0ABP7T4F7_9BURK</name>
<proteinExistence type="predicted"/>
<keyword evidence="2" id="KW-1185">Reference proteome</keyword>
<accession>A0ABP7T4F7</accession>
<dbReference type="Proteomes" id="UP001501353">
    <property type="component" value="Unassembled WGS sequence"/>
</dbReference>
<dbReference type="EMBL" id="BAAAZE010000008">
    <property type="protein sequence ID" value="GAA4020860.1"/>
    <property type="molecule type" value="Genomic_DNA"/>
</dbReference>
<evidence type="ECO:0000313" key="1">
    <source>
        <dbReference type="EMBL" id="GAA4020860.1"/>
    </source>
</evidence>
<organism evidence="1 2">
    <name type="scientific">Actimicrobium antarcticum</name>
    <dbReference type="NCBI Taxonomy" id="1051899"/>
    <lineage>
        <taxon>Bacteria</taxon>
        <taxon>Pseudomonadati</taxon>
        <taxon>Pseudomonadota</taxon>
        <taxon>Betaproteobacteria</taxon>
        <taxon>Burkholderiales</taxon>
        <taxon>Oxalobacteraceae</taxon>
        <taxon>Actimicrobium</taxon>
    </lineage>
</organism>
<dbReference type="PIRSF" id="PIRSF033328">
    <property type="entry name" value="Phest_Mll4975"/>
    <property type="match status" value="1"/>
</dbReference>